<reference evidence="1 2" key="1">
    <citation type="submission" date="2016-11" db="EMBL/GenBank/DDBJ databases">
        <authorList>
            <person name="Jaros S."/>
            <person name="Januszkiewicz K."/>
            <person name="Wedrychowicz H."/>
        </authorList>
    </citation>
    <scope>NUCLEOTIDE SEQUENCE [LARGE SCALE GENOMIC DNA]</scope>
    <source>
        <strain evidence="1 2">DSM 3089</strain>
    </source>
</reference>
<evidence type="ECO:0000313" key="2">
    <source>
        <dbReference type="Proteomes" id="UP000184526"/>
    </source>
</evidence>
<protein>
    <submittedName>
        <fullName evidence="1">Uncharacterized metal-binding protein</fullName>
    </submittedName>
</protein>
<dbReference type="OrthoDB" id="9795204at2"/>
<dbReference type="InterPro" id="IPR014997">
    <property type="entry name" value="DUF1847"/>
</dbReference>
<gene>
    <name evidence="1" type="ORF">SAMN02745196_02513</name>
</gene>
<keyword evidence="2" id="KW-1185">Reference proteome</keyword>
<proteinExistence type="predicted"/>
<sequence length="208" mass="23493">MFKCSICKLKGCYTGEKDKLPKVCPTRMEEKQERILALYEEEENKKIAYNAAVVEAKGYCVKTRLEETIEFFKKCGFKKIGLAFCVGLGKEAEKLTEVLKFHDFEVVSVICKNGAIPKSAIGLKPDEQVNPDKEEIMCNPIGQAMFLNENKTEYNILLGLCVGHDSLVIKYSEAPITVFAVKDRVLAHNPLACIYNADGYYKNKLFKK</sequence>
<dbReference type="EMBL" id="FQXP01000010">
    <property type="protein sequence ID" value="SHI04577.1"/>
    <property type="molecule type" value="Genomic_DNA"/>
</dbReference>
<organism evidence="1 2">
    <name type="scientific">Clostridium collagenovorans DSM 3089</name>
    <dbReference type="NCBI Taxonomy" id="1121306"/>
    <lineage>
        <taxon>Bacteria</taxon>
        <taxon>Bacillati</taxon>
        <taxon>Bacillota</taxon>
        <taxon>Clostridia</taxon>
        <taxon>Eubacteriales</taxon>
        <taxon>Clostridiaceae</taxon>
        <taxon>Clostridium</taxon>
    </lineage>
</organism>
<dbReference type="Proteomes" id="UP000184526">
    <property type="component" value="Unassembled WGS sequence"/>
</dbReference>
<dbReference type="Pfam" id="PF08901">
    <property type="entry name" value="DUF1847"/>
    <property type="match status" value="1"/>
</dbReference>
<dbReference type="RefSeq" id="WP_072832363.1">
    <property type="nucleotide sequence ID" value="NZ_FQXP01000010.1"/>
</dbReference>
<dbReference type="AlphaFoldDB" id="A0A1M5XXN8"/>
<accession>A0A1M5XXN8</accession>
<evidence type="ECO:0000313" key="1">
    <source>
        <dbReference type="EMBL" id="SHI04577.1"/>
    </source>
</evidence>
<name>A0A1M5XXN8_9CLOT</name>